<reference evidence="2" key="1">
    <citation type="journal article" date="2014" name="Int. J. Syst. Evol. Microbiol.">
        <title>Complete genome sequence of Corynebacterium casei LMG S-19264T (=DSM 44701T), isolated from a smear-ripened cheese.</title>
        <authorList>
            <consortium name="US DOE Joint Genome Institute (JGI-PGF)"/>
            <person name="Walter F."/>
            <person name="Albersmeier A."/>
            <person name="Kalinowski J."/>
            <person name="Ruckert C."/>
        </authorList>
    </citation>
    <scope>NUCLEOTIDE SEQUENCE</scope>
    <source>
        <strain evidence="2">JCM 4646</strain>
    </source>
</reference>
<comment type="caution">
    <text evidence="2">The sequence shown here is derived from an EMBL/GenBank/DDBJ whole genome shotgun (WGS) entry which is preliminary data.</text>
</comment>
<dbReference type="AlphaFoldDB" id="A0A919FYR7"/>
<gene>
    <name evidence="2" type="ORF">GCM10018781_42710</name>
</gene>
<dbReference type="Pfam" id="PF04134">
    <property type="entry name" value="DCC1-like"/>
    <property type="match status" value="1"/>
</dbReference>
<name>A0A919FYR7_9ACTN</name>
<sequence>MLVFDGDCAFCTTCVNVAERYLRQTLASGGWEAVPFQFAALAELDARAGGRGEVTRERAEREVLWVTPDGRVHAGAQAVARLLMRSGGVWAYLGGALALAPVRPVAAAVYRWVAAHRGLMAGGGRARALRARARPGGGGGGGAAGTVRCDQVSAGPPDGGA</sequence>
<evidence type="ECO:0000313" key="2">
    <source>
        <dbReference type="EMBL" id="GHH74918.1"/>
    </source>
</evidence>
<feature type="region of interest" description="Disordered" evidence="1">
    <location>
        <begin position="132"/>
        <end position="161"/>
    </location>
</feature>
<dbReference type="InterPro" id="IPR007263">
    <property type="entry name" value="DCC1-like"/>
</dbReference>
<accession>A0A919FYR7</accession>
<proteinExistence type="predicted"/>
<evidence type="ECO:0000313" key="3">
    <source>
        <dbReference type="Proteomes" id="UP000617734"/>
    </source>
</evidence>
<organism evidence="2 3">
    <name type="scientific">Kitasatospora indigofera</name>
    <dbReference type="NCBI Taxonomy" id="67307"/>
    <lineage>
        <taxon>Bacteria</taxon>
        <taxon>Bacillati</taxon>
        <taxon>Actinomycetota</taxon>
        <taxon>Actinomycetes</taxon>
        <taxon>Kitasatosporales</taxon>
        <taxon>Streptomycetaceae</taxon>
        <taxon>Kitasatospora</taxon>
    </lineage>
</organism>
<dbReference type="GO" id="GO:0015035">
    <property type="term" value="F:protein-disulfide reductase activity"/>
    <property type="evidence" value="ECO:0007669"/>
    <property type="project" value="InterPro"/>
</dbReference>
<dbReference type="Proteomes" id="UP000617734">
    <property type="component" value="Unassembled WGS sequence"/>
</dbReference>
<feature type="compositionally biased region" description="Gly residues" evidence="1">
    <location>
        <begin position="135"/>
        <end position="144"/>
    </location>
</feature>
<evidence type="ECO:0008006" key="4">
    <source>
        <dbReference type="Google" id="ProtNLM"/>
    </source>
</evidence>
<evidence type="ECO:0000256" key="1">
    <source>
        <dbReference type="SAM" id="MobiDB-lite"/>
    </source>
</evidence>
<keyword evidence="3" id="KW-1185">Reference proteome</keyword>
<reference evidence="2" key="2">
    <citation type="submission" date="2020-09" db="EMBL/GenBank/DDBJ databases">
        <authorList>
            <person name="Sun Q."/>
            <person name="Ohkuma M."/>
        </authorList>
    </citation>
    <scope>NUCLEOTIDE SEQUENCE</scope>
    <source>
        <strain evidence="2">JCM 4646</strain>
    </source>
</reference>
<dbReference type="EMBL" id="BNBO01000024">
    <property type="protein sequence ID" value="GHH74918.1"/>
    <property type="molecule type" value="Genomic_DNA"/>
</dbReference>
<protein>
    <recommendedName>
        <fullName evidence="4">Thiol-disulfide oxidoreductase</fullName>
    </recommendedName>
</protein>